<dbReference type="EMBL" id="LR798433">
    <property type="protein sequence ID" value="CAB5231625.1"/>
    <property type="molecule type" value="Genomic_DNA"/>
</dbReference>
<dbReference type="EMBL" id="LR796798">
    <property type="protein sequence ID" value="CAB4167029.1"/>
    <property type="molecule type" value="Genomic_DNA"/>
</dbReference>
<feature type="region of interest" description="Disordered" evidence="1">
    <location>
        <begin position="1"/>
        <end position="55"/>
    </location>
</feature>
<dbReference type="EMBL" id="LR796924">
    <property type="protein sequence ID" value="CAB4175159.1"/>
    <property type="molecule type" value="Genomic_DNA"/>
</dbReference>
<evidence type="ECO:0000313" key="5">
    <source>
        <dbReference type="EMBL" id="CAB4189074.1"/>
    </source>
</evidence>
<evidence type="ECO:0000313" key="4">
    <source>
        <dbReference type="EMBL" id="CAB4179067.1"/>
    </source>
</evidence>
<protein>
    <submittedName>
        <fullName evidence="2">Uncharacterized protein</fullName>
    </submittedName>
</protein>
<name>A0A6J5P5E4_9CAUD</name>
<evidence type="ECO:0000256" key="1">
    <source>
        <dbReference type="SAM" id="MobiDB-lite"/>
    </source>
</evidence>
<evidence type="ECO:0000313" key="6">
    <source>
        <dbReference type="EMBL" id="CAB4193064.1"/>
    </source>
</evidence>
<reference evidence="2" key="1">
    <citation type="submission" date="2020-04" db="EMBL/GenBank/DDBJ databases">
        <authorList>
            <person name="Chiriac C."/>
            <person name="Salcher M."/>
            <person name="Ghai R."/>
            <person name="Kavagutti S V."/>
        </authorList>
    </citation>
    <scope>NUCLEOTIDE SEQUENCE</scope>
</reference>
<organism evidence="2">
    <name type="scientific">uncultured Caudovirales phage</name>
    <dbReference type="NCBI Taxonomy" id="2100421"/>
    <lineage>
        <taxon>Viruses</taxon>
        <taxon>Duplodnaviria</taxon>
        <taxon>Heunggongvirae</taxon>
        <taxon>Uroviricota</taxon>
        <taxon>Caudoviricetes</taxon>
        <taxon>Peduoviridae</taxon>
        <taxon>Maltschvirus</taxon>
        <taxon>Maltschvirus maltsch</taxon>
    </lineage>
</organism>
<proteinExistence type="predicted"/>
<evidence type="ECO:0000313" key="2">
    <source>
        <dbReference type="EMBL" id="CAB4167029.1"/>
    </source>
</evidence>
<dbReference type="EMBL" id="LR796979">
    <property type="protein sequence ID" value="CAB4179067.1"/>
    <property type="molecule type" value="Genomic_DNA"/>
</dbReference>
<sequence length="55" mass="5670">MISQAQFGSQAMSASKQAMPENPKYDGPAGLETSGNQNKFAANSITPLPKPGFGA</sequence>
<accession>A0A6J5P5E4</accession>
<evidence type="ECO:0000313" key="7">
    <source>
        <dbReference type="EMBL" id="CAB5231625.1"/>
    </source>
</evidence>
<feature type="compositionally biased region" description="Polar residues" evidence="1">
    <location>
        <begin position="33"/>
        <end position="46"/>
    </location>
</feature>
<evidence type="ECO:0000313" key="3">
    <source>
        <dbReference type="EMBL" id="CAB4175159.1"/>
    </source>
</evidence>
<dbReference type="EMBL" id="LR797132">
    <property type="protein sequence ID" value="CAB4189074.1"/>
    <property type="molecule type" value="Genomic_DNA"/>
</dbReference>
<feature type="compositionally biased region" description="Polar residues" evidence="1">
    <location>
        <begin position="1"/>
        <end position="16"/>
    </location>
</feature>
<gene>
    <name evidence="4" type="ORF">UFOVP1034_30</name>
    <name evidence="5" type="ORF">UFOVP1177_30</name>
    <name evidence="6" type="ORF">UFOVP1243_17</name>
    <name evidence="7" type="ORF">UFOVP1581_128</name>
    <name evidence="2" type="ORF">UFOVP854_128</name>
    <name evidence="3" type="ORF">UFOVP964_128</name>
</gene>
<dbReference type="EMBL" id="LR797196">
    <property type="protein sequence ID" value="CAB4193064.1"/>
    <property type="molecule type" value="Genomic_DNA"/>
</dbReference>